<sequence length="228" mass="25305">MLEFPTHRHPRVSVDIQLGAPLFVGGGSLEGNVCITIEDAERQRHKRALAIARISVDLLGVEEMWNAKRDIFMNLATELIDSENPPPENMVDSVKQLSPLDPYWLLNPSVTTMPFSISLPLDVGPPPFQSKLARIRKYQCSPSTIICKTAASTMEKSAGQARIFDNNERTVFAKSSIKQGMHGWSGVAAHTTVTRTCDLELPRGHATVKCGKFFEVRYFLNIVVSSTH</sequence>
<dbReference type="EMBL" id="JAJVDC020000008">
    <property type="protein sequence ID" value="KAL1636066.1"/>
    <property type="molecule type" value="Genomic_DNA"/>
</dbReference>
<accession>A0ABR3T938</accession>
<evidence type="ECO:0000313" key="2">
    <source>
        <dbReference type="Proteomes" id="UP001521116"/>
    </source>
</evidence>
<proteinExistence type="predicted"/>
<organism evidence="1 2">
    <name type="scientific">Neofusicoccum ribis</name>
    <dbReference type="NCBI Taxonomy" id="45134"/>
    <lineage>
        <taxon>Eukaryota</taxon>
        <taxon>Fungi</taxon>
        <taxon>Dikarya</taxon>
        <taxon>Ascomycota</taxon>
        <taxon>Pezizomycotina</taxon>
        <taxon>Dothideomycetes</taxon>
        <taxon>Dothideomycetes incertae sedis</taxon>
        <taxon>Botryosphaeriales</taxon>
        <taxon>Botryosphaeriaceae</taxon>
        <taxon>Neofusicoccum</taxon>
    </lineage>
</organism>
<name>A0ABR3T938_9PEZI</name>
<gene>
    <name evidence="1" type="ORF">SLS56_001418</name>
</gene>
<reference evidence="1 2" key="1">
    <citation type="submission" date="2024-02" db="EMBL/GenBank/DDBJ databases">
        <title>De novo assembly and annotation of 12 fungi associated with fruit tree decline syndrome in Ontario, Canada.</title>
        <authorList>
            <person name="Sulman M."/>
            <person name="Ellouze W."/>
            <person name="Ilyukhin E."/>
        </authorList>
    </citation>
    <scope>NUCLEOTIDE SEQUENCE [LARGE SCALE GENOMIC DNA]</scope>
    <source>
        <strain evidence="1 2">M1-105</strain>
    </source>
</reference>
<feature type="non-terminal residue" evidence="1">
    <location>
        <position position="228"/>
    </location>
</feature>
<evidence type="ECO:0008006" key="3">
    <source>
        <dbReference type="Google" id="ProtNLM"/>
    </source>
</evidence>
<keyword evidence="2" id="KW-1185">Reference proteome</keyword>
<evidence type="ECO:0000313" key="1">
    <source>
        <dbReference type="EMBL" id="KAL1636066.1"/>
    </source>
</evidence>
<comment type="caution">
    <text evidence="1">The sequence shown here is derived from an EMBL/GenBank/DDBJ whole genome shotgun (WGS) entry which is preliminary data.</text>
</comment>
<dbReference type="Proteomes" id="UP001521116">
    <property type="component" value="Unassembled WGS sequence"/>
</dbReference>
<protein>
    <recommendedName>
        <fullName evidence="3">Arrestin-like N-terminal domain-containing protein</fullName>
    </recommendedName>
</protein>